<sequence length="69" mass="8227">MFSPCHVDQGLVGILWDLKATEKGELYNFPVSKPYLVEIVREFKILDFFILFQLILDIIKIEEIRNRRD</sequence>
<evidence type="ECO:0000313" key="1">
    <source>
        <dbReference type="EMBL" id="AKB80405.1"/>
    </source>
</evidence>
<dbReference type="EMBL" id="CP009516">
    <property type="protein sequence ID" value="AKB80405.1"/>
    <property type="molecule type" value="Genomic_DNA"/>
</dbReference>
<proteinExistence type="predicted"/>
<accession>A0A0E3WVC9</accession>
<dbReference type="KEGG" id="mhor:MSHOH_3922"/>
<evidence type="ECO:0000313" key="2">
    <source>
        <dbReference type="Proteomes" id="UP000033101"/>
    </source>
</evidence>
<dbReference type="HOGENOM" id="CLU_2766082_0_0_2"/>
<gene>
    <name evidence="1" type="ORF">MSHOH_3922</name>
</gene>
<keyword evidence="2" id="KW-1185">Reference proteome</keyword>
<name>A0A0E3WVC9_9EURY</name>
<protein>
    <submittedName>
        <fullName evidence="1">Uncharacterized protein</fullName>
    </submittedName>
</protein>
<dbReference type="Proteomes" id="UP000033101">
    <property type="component" value="Chromosome"/>
</dbReference>
<reference evidence="1 2" key="1">
    <citation type="submission" date="2014-07" db="EMBL/GenBank/DDBJ databases">
        <title>Methanogenic archaea and the global carbon cycle.</title>
        <authorList>
            <person name="Henriksen J.R."/>
            <person name="Luke J."/>
            <person name="Reinhart S."/>
            <person name="Benedict M.N."/>
            <person name="Youngblut N.D."/>
            <person name="Metcalf M.E."/>
            <person name="Whitaker R.J."/>
            <person name="Metcalf W.W."/>
        </authorList>
    </citation>
    <scope>NUCLEOTIDE SEQUENCE [LARGE SCALE GENOMIC DNA]</scope>
    <source>
        <strain evidence="1 2">HB-1</strain>
    </source>
</reference>
<organism evidence="1 2">
    <name type="scientific">Methanosarcina horonobensis HB-1 = JCM 15518</name>
    <dbReference type="NCBI Taxonomy" id="1434110"/>
    <lineage>
        <taxon>Archaea</taxon>
        <taxon>Methanobacteriati</taxon>
        <taxon>Methanobacteriota</taxon>
        <taxon>Stenosarchaea group</taxon>
        <taxon>Methanomicrobia</taxon>
        <taxon>Methanosarcinales</taxon>
        <taxon>Methanosarcinaceae</taxon>
        <taxon>Methanosarcina</taxon>
    </lineage>
</organism>
<dbReference type="AlphaFoldDB" id="A0A0E3WVC9"/>